<dbReference type="EMBL" id="FMXR01000009">
    <property type="protein sequence ID" value="SDB18544.1"/>
    <property type="molecule type" value="Genomic_DNA"/>
</dbReference>
<dbReference type="AlphaFoldDB" id="A0A1G6BD59"/>
<evidence type="ECO:0000313" key="1">
    <source>
        <dbReference type="EMBL" id="SDB18544.1"/>
    </source>
</evidence>
<accession>A0A1G6BD59</accession>
<gene>
    <name evidence="1" type="ORF">SAMN02910417_01397</name>
</gene>
<sequence length="229" mass="24511">MAQTLDSSTLMKALDGIYEKCLTGVPMVSKTVEEVAFEYKKRYQTEERAVNAYVYNQIAKCGASGFVTGIGGLLTLPVTIPANLASVLYMQLRMVAVIAKIGGFDPTSKEVQTLAYVCLTESAFADMVKQAGIKVGEKTVYNILGKASTKVVSSLNEKIGARLLARFSEEGFINLTKAVPILGGLIGGAFDVISTRKIAFNAMELFIGKSGINGPEMVDGQADEVTTEE</sequence>
<dbReference type="Pfam" id="PF12787">
    <property type="entry name" value="EcsC"/>
    <property type="match status" value="1"/>
</dbReference>
<dbReference type="InterPro" id="IPR024787">
    <property type="entry name" value="EcsC"/>
</dbReference>
<dbReference type="STRING" id="1732.SAMN02910417_01397"/>
<proteinExistence type="predicted"/>
<organism evidence="1 2">
    <name type="scientific">Eubacterium oxidoreducens</name>
    <dbReference type="NCBI Taxonomy" id="1732"/>
    <lineage>
        <taxon>Bacteria</taxon>
        <taxon>Bacillati</taxon>
        <taxon>Bacillota</taxon>
        <taxon>Clostridia</taxon>
        <taxon>Eubacteriales</taxon>
        <taxon>Eubacteriaceae</taxon>
        <taxon>Eubacterium</taxon>
    </lineage>
</organism>
<dbReference type="Proteomes" id="UP000199228">
    <property type="component" value="Unassembled WGS sequence"/>
</dbReference>
<protein>
    <submittedName>
        <fullName evidence="1">EcsC protein family protein</fullName>
    </submittedName>
</protein>
<dbReference type="OrthoDB" id="1425703at2"/>
<keyword evidence="2" id="KW-1185">Reference proteome</keyword>
<name>A0A1G6BD59_EUBOX</name>
<reference evidence="1 2" key="1">
    <citation type="submission" date="2016-10" db="EMBL/GenBank/DDBJ databases">
        <authorList>
            <person name="de Groot N.N."/>
        </authorList>
    </citation>
    <scope>NUCLEOTIDE SEQUENCE [LARGE SCALE GENOMIC DNA]</scope>
    <source>
        <strain evidence="1 2">DSM 3217</strain>
    </source>
</reference>
<evidence type="ECO:0000313" key="2">
    <source>
        <dbReference type="Proteomes" id="UP000199228"/>
    </source>
</evidence>
<dbReference type="RefSeq" id="WP_090173630.1">
    <property type="nucleotide sequence ID" value="NZ_FMXR01000009.1"/>
</dbReference>